<organism evidence="2 3">
    <name type="scientific">Kingella oralis ATCC 51147</name>
    <dbReference type="NCBI Taxonomy" id="629741"/>
    <lineage>
        <taxon>Bacteria</taxon>
        <taxon>Pseudomonadati</taxon>
        <taxon>Pseudomonadota</taxon>
        <taxon>Betaproteobacteria</taxon>
        <taxon>Neisseriales</taxon>
        <taxon>Neisseriaceae</taxon>
        <taxon>Kingella</taxon>
    </lineage>
</organism>
<evidence type="ECO:0000256" key="1">
    <source>
        <dbReference type="SAM" id="MobiDB-lite"/>
    </source>
</evidence>
<name>C4GIR0_9NEIS</name>
<keyword evidence="3" id="KW-1185">Reference proteome</keyword>
<dbReference type="AlphaFoldDB" id="C4GIR0"/>
<evidence type="ECO:0000313" key="2">
    <source>
        <dbReference type="EMBL" id="EEP67682.1"/>
    </source>
</evidence>
<evidence type="ECO:0000313" key="3">
    <source>
        <dbReference type="Proteomes" id="UP000003009"/>
    </source>
</evidence>
<dbReference type="HOGENOM" id="CLU_2788351_0_0_4"/>
<comment type="caution">
    <text evidence="2">The sequence shown here is derived from an EMBL/GenBank/DDBJ whole genome shotgun (WGS) entry which is preliminary data.</text>
</comment>
<proteinExistence type="predicted"/>
<gene>
    <name evidence="2" type="ORF">GCWU000324_01931</name>
</gene>
<feature type="compositionally biased region" description="Pro residues" evidence="1">
    <location>
        <begin position="59"/>
        <end position="68"/>
    </location>
</feature>
<protein>
    <submittedName>
        <fullName evidence="2">Uncharacterized protein</fullName>
    </submittedName>
</protein>
<reference evidence="2" key="1">
    <citation type="submission" date="2009-04" db="EMBL/GenBank/DDBJ databases">
        <authorList>
            <person name="Weinstock G."/>
            <person name="Sodergren E."/>
            <person name="Clifton S."/>
            <person name="Fulton L."/>
            <person name="Fulton B."/>
            <person name="Courtney L."/>
            <person name="Fronick C."/>
            <person name="Harrison M."/>
            <person name="Strong C."/>
            <person name="Farmer C."/>
            <person name="Delahaunty K."/>
            <person name="Markovic C."/>
            <person name="Hall O."/>
            <person name="Minx P."/>
            <person name="Tomlinson C."/>
            <person name="Mitreva M."/>
            <person name="Nelson J."/>
            <person name="Hou S."/>
            <person name="Wollam A."/>
            <person name="Pepin K.H."/>
            <person name="Johnson M."/>
            <person name="Bhonagiri V."/>
            <person name="Nash W.E."/>
            <person name="Warren W."/>
            <person name="Chinwalla A."/>
            <person name="Mardis E.R."/>
            <person name="Wilson R.K."/>
        </authorList>
    </citation>
    <scope>NUCLEOTIDE SEQUENCE [LARGE SCALE GENOMIC DNA]</scope>
    <source>
        <strain evidence="2">ATCC 51147</strain>
    </source>
</reference>
<feature type="region of interest" description="Disordered" evidence="1">
    <location>
        <begin position="17"/>
        <end position="68"/>
    </location>
</feature>
<accession>C4GIR0</accession>
<sequence>MPFSGCLITAQSHPLRLVPAKPLRQPENRYNKLQRSPEPSPNPFPANPSRRPQGSLKPIPCPHTKPHC</sequence>
<dbReference type="Proteomes" id="UP000003009">
    <property type="component" value="Unassembled WGS sequence"/>
</dbReference>
<dbReference type="STRING" id="629741.GCWU000324_01931"/>
<dbReference type="EMBL" id="ACJW02000003">
    <property type="protein sequence ID" value="EEP67682.1"/>
    <property type="molecule type" value="Genomic_DNA"/>
</dbReference>